<reference evidence="3" key="2">
    <citation type="submission" date="2020-09" db="EMBL/GenBank/DDBJ databases">
        <authorList>
            <person name="Sun Q."/>
            <person name="Ohkuma M."/>
        </authorList>
    </citation>
    <scope>NUCLEOTIDE SEQUENCE</scope>
    <source>
        <strain evidence="3">JCM 4646</strain>
    </source>
</reference>
<keyword evidence="4" id="KW-1185">Reference proteome</keyword>
<feature type="transmembrane region" description="Helical" evidence="2">
    <location>
        <begin position="21"/>
        <end position="41"/>
    </location>
</feature>
<dbReference type="EMBL" id="BNBO01000007">
    <property type="protein sequence ID" value="GHH65953.1"/>
    <property type="molecule type" value="Genomic_DNA"/>
</dbReference>
<evidence type="ECO:0000256" key="2">
    <source>
        <dbReference type="SAM" id="Phobius"/>
    </source>
</evidence>
<gene>
    <name evidence="3" type="ORF">GCM10018781_19010</name>
</gene>
<comment type="caution">
    <text evidence="3">The sequence shown here is derived from an EMBL/GenBank/DDBJ whole genome shotgun (WGS) entry which is preliminary data.</text>
</comment>
<evidence type="ECO:0000313" key="4">
    <source>
        <dbReference type="Proteomes" id="UP000617734"/>
    </source>
</evidence>
<feature type="compositionally biased region" description="Gly residues" evidence="1">
    <location>
        <begin position="81"/>
        <end position="95"/>
    </location>
</feature>
<protein>
    <submittedName>
        <fullName evidence="3">Uncharacterized protein</fullName>
    </submittedName>
</protein>
<keyword evidence="2" id="KW-1133">Transmembrane helix</keyword>
<dbReference type="AlphaFoldDB" id="A0A919KMP9"/>
<keyword evidence="2" id="KW-0812">Transmembrane</keyword>
<proteinExistence type="predicted"/>
<keyword evidence="2" id="KW-0472">Membrane</keyword>
<feature type="compositionally biased region" description="Basic and acidic residues" evidence="1">
    <location>
        <begin position="69"/>
        <end position="80"/>
    </location>
</feature>
<sequence length="110" mass="11538">MAAETIRCGRPSRRKPVSVRARLGAGWCMGILGPGLGWAGWRSMWVSAYPMGTVRASGLEVKGGPGRARPGEERAGEGRAGRGAGRGRPGEGPGENPGTTPCHPGCTWWR</sequence>
<dbReference type="Proteomes" id="UP000617734">
    <property type="component" value="Unassembled WGS sequence"/>
</dbReference>
<accession>A0A919KMP9</accession>
<organism evidence="3 4">
    <name type="scientific">Kitasatospora indigofera</name>
    <dbReference type="NCBI Taxonomy" id="67307"/>
    <lineage>
        <taxon>Bacteria</taxon>
        <taxon>Bacillati</taxon>
        <taxon>Actinomycetota</taxon>
        <taxon>Actinomycetes</taxon>
        <taxon>Kitasatosporales</taxon>
        <taxon>Streptomycetaceae</taxon>
        <taxon>Kitasatospora</taxon>
    </lineage>
</organism>
<feature type="region of interest" description="Disordered" evidence="1">
    <location>
        <begin position="58"/>
        <end position="110"/>
    </location>
</feature>
<reference evidence="3" key="1">
    <citation type="journal article" date="2014" name="Int. J. Syst. Evol. Microbiol.">
        <title>Complete genome sequence of Corynebacterium casei LMG S-19264T (=DSM 44701T), isolated from a smear-ripened cheese.</title>
        <authorList>
            <consortium name="US DOE Joint Genome Institute (JGI-PGF)"/>
            <person name="Walter F."/>
            <person name="Albersmeier A."/>
            <person name="Kalinowski J."/>
            <person name="Ruckert C."/>
        </authorList>
    </citation>
    <scope>NUCLEOTIDE SEQUENCE</scope>
    <source>
        <strain evidence="3">JCM 4646</strain>
    </source>
</reference>
<name>A0A919KMP9_9ACTN</name>
<evidence type="ECO:0000256" key="1">
    <source>
        <dbReference type="SAM" id="MobiDB-lite"/>
    </source>
</evidence>
<evidence type="ECO:0000313" key="3">
    <source>
        <dbReference type="EMBL" id="GHH65953.1"/>
    </source>
</evidence>